<reference evidence="2" key="1">
    <citation type="submission" date="2015-03" db="EMBL/GenBank/DDBJ databases">
        <authorList>
            <person name="Urmite Genomes"/>
        </authorList>
    </citation>
    <scope>NUCLEOTIDE SEQUENCE [LARGE SCALE GENOMIC DNA]</scope>
    <source>
        <strain evidence="2">CSUR P1344</strain>
    </source>
</reference>
<dbReference type="RefSeq" id="WP_141659169.1">
    <property type="nucleotide sequence ID" value="NZ_CTEC01000001.1"/>
</dbReference>
<organism evidence="1 2">
    <name type="scientific">Mycobacterium europaeum</name>
    <dbReference type="NCBI Taxonomy" id="761804"/>
    <lineage>
        <taxon>Bacteria</taxon>
        <taxon>Bacillati</taxon>
        <taxon>Actinomycetota</taxon>
        <taxon>Actinomycetes</taxon>
        <taxon>Mycobacteriales</taxon>
        <taxon>Mycobacteriaceae</taxon>
        <taxon>Mycobacterium</taxon>
        <taxon>Mycobacterium simiae complex</taxon>
    </lineage>
</organism>
<keyword evidence="2" id="KW-1185">Reference proteome</keyword>
<dbReference type="AlphaFoldDB" id="A0A0U1DA49"/>
<name>A0A0U1DA49_9MYCO</name>
<dbReference type="Proteomes" id="UP000199601">
    <property type="component" value="Unassembled WGS sequence"/>
</dbReference>
<sequence>MAGEYHVNLNDFPPALCRIVKSWYSWQEVYLRKMGSSLLQSEFSSGEHRGESAWGTKPPRMTDEKELCFIDDGELSYYLVIEDDKYYIDKKSRSSRERYWMFRRFEDAEKYMLFLLSQAARPGKYSDSPSFRWYREGLNPEVTLTKPDPVNFPGRVSLTVDHEPSDRGWMPEHDAIAASHLIVLSFEELDEALRQGIPRDWFNIKIVTS</sequence>
<protein>
    <submittedName>
        <fullName evidence="1">Uncharacterized protein</fullName>
    </submittedName>
</protein>
<accession>A0A0U1DA49</accession>
<dbReference type="EMBL" id="CTEC01000001">
    <property type="protein sequence ID" value="CQD10286.1"/>
    <property type="molecule type" value="Genomic_DNA"/>
</dbReference>
<evidence type="ECO:0000313" key="1">
    <source>
        <dbReference type="EMBL" id="CQD10286.1"/>
    </source>
</evidence>
<gene>
    <name evidence="1" type="ORF">BN000_02112</name>
</gene>
<proteinExistence type="predicted"/>
<evidence type="ECO:0000313" key="2">
    <source>
        <dbReference type="Proteomes" id="UP000199601"/>
    </source>
</evidence>